<dbReference type="AlphaFoldDB" id="A0AAD6MVA3"/>
<dbReference type="InterPro" id="IPR023213">
    <property type="entry name" value="CAT-like_dom_sf"/>
</dbReference>
<dbReference type="Gene3D" id="3.90.226.10">
    <property type="entry name" value="2-enoyl-CoA Hydratase, Chain A, domain 1"/>
    <property type="match status" value="1"/>
</dbReference>
<dbReference type="PANTHER" id="PTHR11941:SF171">
    <property type="entry name" value="SD19268P"/>
    <property type="match status" value="1"/>
</dbReference>
<evidence type="ECO:0000256" key="4">
    <source>
        <dbReference type="ARBA" id="ARBA00023315"/>
    </source>
</evidence>
<dbReference type="GO" id="GO:0016829">
    <property type="term" value="F:lyase activity"/>
    <property type="evidence" value="ECO:0007669"/>
    <property type="project" value="UniProtKB-KW"/>
</dbReference>
<accession>A0AAD6MVA3</accession>
<dbReference type="PANTHER" id="PTHR11941">
    <property type="entry name" value="ENOYL-COA HYDRATASE-RELATED"/>
    <property type="match status" value="1"/>
</dbReference>
<dbReference type="InterPro" id="IPR014748">
    <property type="entry name" value="Enoyl-CoA_hydra_C"/>
</dbReference>
<keyword evidence="2" id="KW-0808">Transferase</keyword>
<proteinExistence type="inferred from homology"/>
<evidence type="ECO:0000313" key="8">
    <source>
        <dbReference type="EMBL" id="KAJ5724470.1"/>
    </source>
</evidence>
<dbReference type="GO" id="GO:0005739">
    <property type="term" value="C:mitochondrion"/>
    <property type="evidence" value="ECO:0007669"/>
    <property type="project" value="TreeGrafter"/>
</dbReference>
<reference evidence="8" key="2">
    <citation type="submission" date="2023-01" db="EMBL/GenBank/DDBJ databases">
        <authorList>
            <person name="Petersen C."/>
        </authorList>
    </citation>
    <scope>NUCLEOTIDE SEQUENCE</scope>
    <source>
        <strain evidence="8">IBT 17514</strain>
    </source>
</reference>
<dbReference type="Proteomes" id="UP001215712">
    <property type="component" value="Unassembled WGS sequence"/>
</dbReference>
<comment type="similarity">
    <text evidence="1 5">Belongs to the enoyl-CoA hydratase/isomerase family.</text>
</comment>
<evidence type="ECO:0000256" key="1">
    <source>
        <dbReference type="ARBA" id="ARBA00005254"/>
    </source>
</evidence>
<dbReference type="Pfam" id="PF00378">
    <property type="entry name" value="ECH_1"/>
    <property type="match status" value="1"/>
</dbReference>
<comment type="caution">
    <text evidence="8">The sequence shown here is derived from an EMBL/GenBank/DDBJ whole genome shotgun (WGS) entry which is preliminary data.</text>
</comment>
<reference evidence="8" key="1">
    <citation type="journal article" date="2023" name="IMA Fungus">
        <title>Comparative genomic study of the Penicillium genus elucidates a diverse pangenome and 15 lateral gene transfer events.</title>
        <authorList>
            <person name="Petersen C."/>
            <person name="Sorensen T."/>
            <person name="Nielsen M.R."/>
            <person name="Sondergaard T.E."/>
            <person name="Sorensen J.L."/>
            <person name="Fitzpatrick D.A."/>
            <person name="Frisvad J.C."/>
            <person name="Nielsen K.L."/>
        </authorList>
    </citation>
    <scope>NUCLEOTIDE SEQUENCE</scope>
    <source>
        <strain evidence="8">IBT 17514</strain>
    </source>
</reference>
<dbReference type="CDD" id="cd06558">
    <property type="entry name" value="crotonase-like"/>
    <property type="match status" value="1"/>
</dbReference>
<dbReference type="Pfam" id="PF22664">
    <property type="entry name" value="TRI-like_N"/>
    <property type="match status" value="1"/>
</dbReference>
<evidence type="ECO:0000259" key="7">
    <source>
        <dbReference type="Pfam" id="PF22664"/>
    </source>
</evidence>
<dbReference type="InterPro" id="IPR018376">
    <property type="entry name" value="Enoyl-CoA_hyd/isom_CS"/>
</dbReference>
<dbReference type="EMBL" id="JAQJAN010000008">
    <property type="protein sequence ID" value="KAJ5724470.1"/>
    <property type="molecule type" value="Genomic_DNA"/>
</dbReference>
<dbReference type="FunFam" id="3.90.226.10:FF:000009">
    <property type="entry name" value="Carnitinyl-CoA dehydratase"/>
    <property type="match status" value="1"/>
</dbReference>
<dbReference type="PROSITE" id="PS00166">
    <property type="entry name" value="ENOYL_COA_HYDRATASE"/>
    <property type="match status" value="1"/>
</dbReference>
<evidence type="ECO:0000256" key="6">
    <source>
        <dbReference type="SAM" id="MobiDB-lite"/>
    </source>
</evidence>
<dbReference type="SUPFAM" id="SSF52096">
    <property type="entry name" value="ClpP/crotonase"/>
    <property type="match status" value="1"/>
</dbReference>
<sequence>MDRSFTVETPPFEVEISHWDRILPPTHSKRILCFSLPEDTDKQKVVDYLHIAFHHTIQRLPLLAGSVVPFSSEQGGRPWLRNIIPEGGAQLIVKDLSEELSFSALAKANFSQHLLNTEQLCPLPEVGYFKNERVDVCRFQANFIQGGLLLVVSIIHNAADGRGVTEVIKIFANELNKAQSGETNYPLEPRPDVYRTDRTKLVSGHGVPGSIENHAAWTSDPANAHAQIHNVENSCRTFRISVKALNELKDSLSASARGPDEWFSTNDAISAFIWRSLMLARHRAGILNADAETYVAQPVDCRGHLKIPMPYFGNVIYMTKSSVLLSDLTDFESGLAVAARALRTDLKAVTGEKFRDLIGYAERTALDTHTRLNILEAMSTSGIILTSLFKMDLHGMNFGPIFGDGHIKALRLPARGTQAGAVIVLPRVPDGSCEFMLTEQESTIKCLLEDEYFSRFTNDADTIDTPHDEVAAPVPQLPVTSQEVAVPIDSAPPVAEPVTVEPTPEIDSVTIKATTTDVEPIAIKAISDAESVTIGITTTEVDSVDTEPTSPVSEPTTVESVPGEPITAHAADTEVESVTTETTASEVQSLTTNLKEWHLVPAADIATPSTLISTRVEAPQVGTIKIIQLNRPAAKNALSVQMVSELSREIEEIHHERHMGGTRALIIASAVDGVFCAGADLKERKNMSLPETQAFLTSLRALFSRLAALPIPTIACISGRALGGGLELALCCHLRVFSTDAVVALPETRLAIIPGAGGTYRLPNIVGMSNALDMILTGRNVSANEASKMGLCNRLLGEDLPEDTPSATKLVLTLETSLELAKQISDAGPIAIRAAISALSYSCEAVENAAYESVLKTKDRMAALTAFSEKRKPMLVGE</sequence>
<dbReference type="Gene3D" id="1.10.12.10">
    <property type="entry name" value="Lyase 2-enoyl-coa Hydratase, Chain A, domain 2"/>
    <property type="match status" value="1"/>
</dbReference>
<evidence type="ECO:0000256" key="5">
    <source>
        <dbReference type="RuleBase" id="RU003707"/>
    </source>
</evidence>
<gene>
    <name evidence="8" type="ORF">N7493_006198</name>
</gene>
<evidence type="ECO:0000313" key="9">
    <source>
        <dbReference type="Proteomes" id="UP001215712"/>
    </source>
</evidence>
<evidence type="ECO:0000256" key="3">
    <source>
        <dbReference type="ARBA" id="ARBA00023239"/>
    </source>
</evidence>
<dbReference type="GO" id="GO:0006635">
    <property type="term" value="P:fatty acid beta-oxidation"/>
    <property type="evidence" value="ECO:0007669"/>
    <property type="project" value="TreeGrafter"/>
</dbReference>
<evidence type="ECO:0000256" key="2">
    <source>
        <dbReference type="ARBA" id="ARBA00022679"/>
    </source>
</evidence>
<dbReference type="InterPro" id="IPR054710">
    <property type="entry name" value="Tri101-like_N"/>
</dbReference>
<feature type="domain" description="Trichothecene 3-O-acetyltransferase-like N-terminal" evidence="7">
    <location>
        <begin position="32"/>
        <end position="172"/>
    </location>
</feature>
<dbReference type="GO" id="GO:0016746">
    <property type="term" value="F:acyltransferase activity"/>
    <property type="evidence" value="ECO:0007669"/>
    <property type="project" value="UniProtKB-KW"/>
</dbReference>
<keyword evidence="3" id="KW-0456">Lyase</keyword>
<organism evidence="8 9">
    <name type="scientific">Penicillium malachiteum</name>
    <dbReference type="NCBI Taxonomy" id="1324776"/>
    <lineage>
        <taxon>Eukaryota</taxon>
        <taxon>Fungi</taxon>
        <taxon>Dikarya</taxon>
        <taxon>Ascomycota</taxon>
        <taxon>Pezizomycotina</taxon>
        <taxon>Eurotiomycetes</taxon>
        <taxon>Eurotiomycetidae</taxon>
        <taxon>Eurotiales</taxon>
        <taxon>Aspergillaceae</taxon>
        <taxon>Penicillium</taxon>
    </lineage>
</organism>
<feature type="compositionally biased region" description="Low complexity" evidence="6">
    <location>
        <begin position="546"/>
        <end position="562"/>
    </location>
</feature>
<dbReference type="InterPro" id="IPR001753">
    <property type="entry name" value="Enoyl-CoA_hydra/iso"/>
</dbReference>
<keyword evidence="9" id="KW-1185">Reference proteome</keyword>
<feature type="region of interest" description="Disordered" evidence="6">
    <location>
        <begin position="541"/>
        <end position="562"/>
    </location>
</feature>
<keyword evidence="4" id="KW-0012">Acyltransferase</keyword>
<protein>
    <recommendedName>
        <fullName evidence="7">Trichothecene 3-O-acetyltransferase-like N-terminal domain-containing protein</fullName>
    </recommendedName>
</protein>
<dbReference type="Gene3D" id="3.30.559.10">
    <property type="entry name" value="Chloramphenicol acetyltransferase-like domain"/>
    <property type="match status" value="2"/>
</dbReference>
<dbReference type="InterPro" id="IPR029045">
    <property type="entry name" value="ClpP/crotonase-like_dom_sf"/>
</dbReference>
<name>A0AAD6MVA3_9EURO</name>